<dbReference type="Gene3D" id="1.20.1560.10">
    <property type="entry name" value="ABC transporter type 1, transmembrane domain"/>
    <property type="match status" value="1"/>
</dbReference>
<gene>
    <name evidence="5" type="ORF">Dsin_003743</name>
</gene>
<comment type="caution">
    <text evidence="5">The sequence shown here is derived from an EMBL/GenBank/DDBJ whole genome shotgun (WGS) entry which is preliminary data.</text>
</comment>
<evidence type="ECO:0000256" key="1">
    <source>
        <dbReference type="ARBA" id="ARBA00022692"/>
    </source>
</evidence>
<dbReference type="EMBL" id="JANJYJ010000001">
    <property type="protein sequence ID" value="KAK3231862.1"/>
    <property type="molecule type" value="Genomic_DNA"/>
</dbReference>
<dbReference type="GO" id="GO:0005524">
    <property type="term" value="F:ATP binding"/>
    <property type="evidence" value="ECO:0007669"/>
    <property type="project" value="InterPro"/>
</dbReference>
<evidence type="ECO:0000256" key="3">
    <source>
        <dbReference type="ARBA" id="ARBA00023136"/>
    </source>
</evidence>
<keyword evidence="6" id="KW-1185">Reference proteome</keyword>
<sequence length="61" mass="6543">MFVGSLGAIIHGAALPVFFILFGRMIDSLGHLSSNPHKLSSRISEHALYLLYLGVVVFASA</sequence>
<dbReference type="AlphaFoldDB" id="A0AAE0EL81"/>
<evidence type="ECO:0000256" key="4">
    <source>
        <dbReference type="SAM" id="Phobius"/>
    </source>
</evidence>
<dbReference type="Proteomes" id="UP001281410">
    <property type="component" value="Unassembled WGS sequence"/>
</dbReference>
<reference evidence="5" key="1">
    <citation type="journal article" date="2023" name="Plant J.">
        <title>Genome sequences and population genomics provide insights into the demographic history, inbreeding, and mutation load of two 'living fossil' tree species of Dipteronia.</title>
        <authorList>
            <person name="Feng Y."/>
            <person name="Comes H.P."/>
            <person name="Chen J."/>
            <person name="Zhu S."/>
            <person name="Lu R."/>
            <person name="Zhang X."/>
            <person name="Li P."/>
            <person name="Qiu J."/>
            <person name="Olsen K.M."/>
            <person name="Qiu Y."/>
        </authorList>
    </citation>
    <scope>NUCLEOTIDE SEQUENCE</scope>
    <source>
        <strain evidence="5">NBL</strain>
    </source>
</reference>
<keyword evidence="1 4" id="KW-0812">Transmembrane</keyword>
<keyword evidence="2 4" id="KW-1133">Transmembrane helix</keyword>
<accession>A0AAE0EL81</accession>
<proteinExistence type="predicted"/>
<evidence type="ECO:0000313" key="6">
    <source>
        <dbReference type="Proteomes" id="UP001281410"/>
    </source>
</evidence>
<keyword evidence="3 4" id="KW-0472">Membrane</keyword>
<dbReference type="InterPro" id="IPR036640">
    <property type="entry name" value="ABC1_TM_sf"/>
</dbReference>
<evidence type="ECO:0000313" key="5">
    <source>
        <dbReference type="EMBL" id="KAK3231862.1"/>
    </source>
</evidence>
<organism evidence="5 6">
    <name type="scientific">Dipteronia sinensis</name>
    <dbReference type="NCBI Taxonomy" id="43782"/>
    <lineage>
        <taxon>Eukaryota</taxon>
        <taxon>Viridiplantae</taxon>
        <taxon>Streptophyta</taxon>
        <taxon>Embryophyta</taxon>
        <taxon>Tracheophyta</taxon>
        <taxon>Spermatophyta</taxon>
        <taxon>Magnoliopsida</taxon>
        <taxon>eudicotyledons</taxon>
        <taxon>Gunneridae</taxon>
        <taxon>Pentapetalae</taxon>
        <taxon>rosids</taxon>
        <taxon>malvids</taxon>
        <taxon>Sapindales</taxon>
        <taxon>Sapindaceae</taxon>
        <taxon>Hippocastanoideae</taxon>
        <taxon>Acereae</taxon>
        <taxon>Dipteronia</taxon>
    </lineage>
</organism>
<name>A0AAE0EL81_9ROSI</name>
<evidence type="ECO:0000256" key="2">
    <source>
        <dbReference type="ARBA" id="ARBA00022989"/>
    </source>
</evidence>
<protein>
    <submittedName>
        <fullName evidence="5">Uncharacterized protein</fullName>
    </submittedName>
</protein>
<feature type="transmembrane region" description="Helical" evidence="4">
    <location>
        <begin position="6"/>
        <end position="23"/>
    </location>
</feature>
<feature type="transmembrane region" description="Helical" evidence="4">
    <location>
        <begin position="43"/>
        <end position="60"/>
    </location>
</feature>
<dbReference type="GO" id="GO:0016020">
    <property type="term" value="C:membrane"/>
    <property type="evidence" value="ECO:0007669"/>
    <property type="project" value="InterPro"/>
</dbReference>